<reference evidence="7 8" key="1">
    <citation type="submission" date="2020-08" db="EMBL/GenBank/DDBJ databases">
        <title>Functional genomics of gut bacteria from endangered species of beetles.</title>
        <authorList>
            <person name="Carlos-Shanley C."/>
        </authorList>
    </citation>
    <scope>NUCLEOTIDE SEQUENCE [LARGE SCALE GENOMIC DNA]</scope>
    <source>
        <strain evidence="7 8">S00245</strain>
    </source>
</reference>
<keyword evidence="3 6" id="KW-0732">Signal</keyword>
<keyword evidence="5" id="KW-0998">Cell outer membrane</keyword>
<dbReference type="AlphaFoldDB" id="A0A7W7NVM3"/>
<organism evidence="7 8">
    <name type="scientific">Novosphingobium chloroacetimidivorans</name>
    <dbReference type="NCBI Taxonomy" id="1428314"/>
    <lineage>
        <taxon>Bacteria</taxon>
        <taxon>Pseudomonadati</taxon>
        <taxon>Pseudomonadota</taxon>
        <taxon>Alphaproteobacteria</taxon>
        <taxon>Sphingomonadales</taxon>
        <taxon>Sphingomonadaceae</taxon>
        <taxon>Novosphingobium</taxon>
    </lineage>
</organism>
<evidence type="ECO:0000256" key="2">
    <source>
        <dbReference type="ARBA" id="ARBA00005722"/>
    </source>
</evidence>
<name>A0A7W7NVM3_9SPHN</name>
<evidence type="ECO:0000313" key="7">
    <source>
        <dbReference type="EMBL" id="MBB4857272.1"/>
    </source>
</evidence>
<dbReference type="InterPro" id="IPR010583">
    <property type="entry name" value="MipA"/>
</dbReference>
<feature type="signal peptide" evidence="6">
    <location>
        <begin position="1"/>
        <end position="21"/>
    </location>
</feature>
<dbReference type="GO" id="GO:0009279">
    <property type="term" value="C:cell outer membrane"/>
    <property type="evidence" value="ECO:0007669"/>
    <property type="project" value="UniProtKB-SubCell"/>
</dbReference>
<dbReference type="PANTHER" id="PTHR38776">
    <property type="entry name" value="MLTA-INTERACTING PROTEIN-RELATED"/>
    <property type="match status" value="1"/>
</dbReference>
<feature type="chain" id="PRO_5031439723" evidence="6">
    <location>
        <begin position="22"/>
        <end position="280"/>
    </location>
</feature>
<comment type="caution">
    <text evidence="7">The sequence shown here is derived from an EMBL/GenBank/DDBJ whole genome shotgun (WGS) entry which is preliminary data.</text>
</comment>
<comment type="similarity">
    <text evidence="2">Belongs to the MipA/OmpV family.</text>
</comment>
<gene>
    <name evidence="7" type="ORF">HNO88_000579</name>
</gene>
<sequence>MRKLALLGGLTAALVSLPAFAQDATSSDLDADRITIGVGGVYMPSYRGSDDYSVSPVPVIQGQFKGIGINPRAGGVALDFIPDNRDSGFGFSLGPVATYSGNRARGIRDDVVKRVGKLDDAVELGVTAGVTAYKLTNPYDSLSLSIDARWDVAGAYKGMVWTPNLTYATPLSKGSLVTLNVSAHHGDGKFNRYYYSVTPAQSLRTGGALPVYNAKKGWDSVSFGLLGAYDLDGDLLNGGLAIFALGSYSKMLNDGKDTPYTRIRGDADQWIGGLGVAYTF</sequence>
<evidence type="ECO:0000256" key="3">
    <source>
        <dbReference type="ARBA" id="ARBA00022729"/>
    </source>
</evidence>
<accession>A0A7W7NVM3</accession>
<evidence type="ECO:0000313" key="8">
    <source>
        <dbReference type="Proteomes" id="UP000555448"/>
    </source>
</evidence>
<protein>
    <submittedName>
        <fullName evidence="7">Outer membrane scaffolding protein for murein synthesis (MipA/OmpV family)</fullName>
    </submittedName>
</protein>
<keyword evidence="4" id="KW-0472">Membrane</keyword>
<evidence type="ECO:0000256" key="1">
    <source>
        <dbReference type="ARBA" id="ARBA00004442"/>
    </source>
</evidence>
<evidence type="ECO:0000256" key="5">
    <source>
        <dbReference type="ARBA" id="ARBA00023237"/>
    </source>
</evidence>
<comment type="subcellular location">
    <subcellularLocation>
        <location evidence="1">Cell outer membrane</location>
    </subcellularLocation>
</comment>
<evidence type="ECO:0000256" key="6">
    <source>
        <dbReference type="SAM" id="SignalP"/>
    </source>
</evidence>
<dbReference type="PANTHER" id="PTHR38776:SF1">
    <property type="entry name" value="MLTA-INTERACTING PROTEIN-RELATED"/>
    <property type="match status" value="1"/>
</dbReference>
<dbReference type="EMBL" id="JACHLR010000002">
    <property type="protein sequence ID" value="MBB4857272.1"/>
    <property type="molecule type" value="Genomic_DNA"/>
</dbReference>
<keyword evidence="8" id="KW-1185">Reference proteome</keyword>
<dbReference type="Proteomes" id="UP000555448">
    <property type="component" value="Unassembled WGS sequence"/>
</dbReference>
<dbReference type="RefSeq" id="WP_184242569.1">
    <property type="nucleotide sequence ID" value="NZ_JACHLR010000002.1"/>
</dbReference>
<proteinExistence type="inferred from homology"/>
<evidence type="ECO:0000256" key="4">
    <source>
        <dbReference type="ARBA" id="ARBA00023136"/>
    </source>
</evidence>
<dbReference type="Pfam" id="PF06629">
    <property type="entry name" value="MipA"/>
    <property type="match status" value="1"/>
</dbReference>